<keyword evidence="7" id="KW-1185">Reference proteome</keyword>
<proteinExistence type="inferred from homology"/>
<dbReference type="Pfam" id="PF07432">
    <property type="entry name" value="Hc1"/>
    <property type="match status" value="1"/>
</dbReference>
<feature type="region of interest" description="Disordered" evidence="5">
    <location>
        <begin position="51"/>
        <end position="133"/>
    </location>
</feature>
<evidence type="ECO:0000256" key="1">
    <source>
        <dbReference type="ARBA" id="ARBA00002333"/>
    </source>
</evidence>
<reference evidence="6 7" key="2">
    <citation type="journal article" date="2011" name="Mol. Biol. Evol.">
        <title>Unity in variety--the pan-genome of the Chlamydiae.</title>
        <authorList>
            <person name="Collingro A."/>
            <person name="Tischler P."/>
            <person name="Weinmaier T."/>
            <person name="Penz T."/>
            <person name="Heinz E."/>
            <person name="Brunham R.C."/>
            <person name="Read T.D."/>
            <person name="Bavoil P.M."/>
            <person name="Sachse K."/>
            <person name="Kahane S."/>
            <person name="Friedman M.G."/>
            <person name="Rattei T."/>
            <person name="Myers G.S."/>
            <person name="Horn M."/>
        </authorList>
    </citation>
    <scope>NUCLEOTIDE SEQUENCE [LARGE SCALE GENOMIC DNA]</scope>
    <source>
        <strain evidence="7">UV7</strain>
    </source>
</reference>
<evidence type="ECO:0000313" key="6">
    <source>
        <dbReference type="EMBL" id="CCB87489.1"/>
    </source>
</evidence>
<gene>
    <name evidence="6" type="primary">hctA</name>
    <name evidence="6" type="ordered locus">PUV_25390</name>
</gene>
<dbReference type="GO" id="GO:0030527">
    <property type="term" value="F:structural constituent of chromatin"/>
    <property type="evidence" value="ECO:0007669"/>
    <property type="project" value="InterPro"/>
</dbReference>
<comment type="function">
    <text evidence="1">Might have a role analogous to that of eukaryotic histone proteins.</text>
</comment>
<evidence type="ECO:0000313" key="7">
    <source>
        <dbReference type="Proteomes" id="UP000000495"/>
    </source>
</evidence>
<evidence type="ECO:0000256" key="2">
    <source>
        <dbReference type="ARBA" id="ARBA00008424"/>
    </source>
</evidence>
<comment type="similarity">
    <text evidence="2">Belongs to the histone H1/H5 family. HCT subfamily.</text>
</comment>
<accession>F8L2H6</accession>
<reference key="1">
    <citation type="journal article" date="2011" name="Mol. Biol. Evol.">
        <title>Unity in variety -- the pan-genome of the Chlamydiae.</title>
        <authorList>
            <person name="Collingro A."/>
            <person name="Tischler P."/>
            <person name="Weinmaier T."/>
            <person name="Penz T."/>
            <person name="Heinz E."/>
            <person name="Brunham R.C."/>
            <person name="Read T.D."/>
            <person name="Bavoil P.M."/>
            <person name="Sachse K."/>
            <person name="Kahane S."/>
            <person name="Friedman M.G."/>
            <person name="Rattei T."/>
            <person name="Myers G.S.A."/>
            <person name="Horn M."/>
        </authorList>
    </citation>
    <scope>NUCLEOTIDE SEQUENCE</scope>
    <source>
        <strain>UV7</strain>
    </source>
</reference>
<evidence type="ECO:0000256" key="3">
    <source>
        <dbReference type="ARBA" id="ARBA00022737"/>
    </source>
</evidence>
<organism evidence="6 7">
    <name type="scientific">Parachlamydia acanthamoebae (strain UV7)</name>
    <dbReference type="NCBI Taxonomy" id="765952"/>
    <lineage>
        <taxon>Bacteria</taxon>
        <taxon>Pseudomonadati</taxon>
        <taxon>Chlamydiota</taxon>
        <taxon>Chlamydiia</taxon>
        <taxon>Parachlamydiales</taxon>
        <taxon>Parachlamydiaceae</taxon>
        <taxon>Parachlamydia</taxon>
    </lineage>
</organism>
<feature type="compositionally biased region" description="Basic and acidic residues" evidence="5">
    <location>
        <begin position="51"/>
        <end position="60"/>
    </location>
</feature>
<dbReference type="eggNOG" id="ENOG50336U3">
    <property type="taxonomic scope" value="Bacteria"/>
</dbReference>
<dbReference type="HOGENOM" id="CLU_148744_0_0_0"/>
<protein>
    <submittedName>
        <fullName evidence="6">Histone-like developmental protein</fullName>
    </submittedName>
</protein>
<dbReference type="RefSeq" id="WP_006342558.1">
    <property type="nucleotide sequence ID" value="NC_015702.1"/>
</dbReference>
<dbReference type="AlphaFoldDB" id="F8L2H6"/>
<dbReference type="InterPro" id="IPR010886">
    <property type="entry name" value="Hc1"/>
</dbReference>
<keyword evidence="4" id="KW-0238">DNA-binding</keyword>
<dbReference type="EMBL" id="FR872580">
    <property type="protein sequence ID" value="CCB87489.1"/>
    <property type="molecule type" value="Genomic_DNA"/>
</dbReference>
<sequence length="133" mass="14181">MALKETTKNMKHLLVQIAEDLEKADGGNKAASQRVRTGTVKLEKIAKLYRKESIQSEKGTKGRAKKPAAKAAKPKAAAKHAAPKHAAAKAPKAKATKAHAKPASKAKKTTAKARPMSFKRPTAKLPTKRAGAR</sequence>
<dbReference type="STRING" id="765952.PUV_25390"/>
<dbReference type="OrthoDB" id="22023at2"/>
<dbReference type="KEGG" id="puv:PUV_25390"/>
<dbReference type="Proteomes" id="UP000000495">
    <property type="component" value="Chromosome"/>
</dbReference>
<keyword evidence="3" id="KW-0677">Repeat</keyword>
<evidence type="ECO:0000256" key="4">
    <source>
        <dbReference type="ARBA" id="ARBA00023125"/>
    </source>
</evidence>
<feature type="compositionally biased region" description="Basic residues" evidence="5">
    <location>
        <begin position="61"/>
        <end position="111"/>
    </location>
</feature>
<evidence type="ECO:0000256" key="5">
    <source>
        <dbReference type="SAM" id="MobiDB-lite"/>
    </source>
</evidence>
<name>F8L2H6_PARAV</name>
<dbReference type="GO" id="GO:0003677">
    <property type="term" value="F:DNA binding"/>
    <property type="evidence" value="ECO:0007669"/>
    <property type="project" value="UniProtKB-KW"/>
</dbReference>